<reference evidence="2" key="1">
    <citation type="submission" date="2017-01" db="EMBL/GenBank/DDBJ databases">
        <authorList>
            <person name="Varghese N."/>
            <person name="Submissions S."/>
        </authorList>
    </citation>
    <scope>NUCLEOTIDE SEQUENCE [LARGE SCALE GENOMIC DNA]</scope>
    <source>
        <strain evidence="2">DSM 16176</strain>
    </source>
</reference>
<accession>A0A1N7KKW2</accession>
<gene>
    <name evidence="1" type="ORF">SAMN05421799_10210</name>
</gene>
<evidence type="ECO:0000313" key="2">
    <source>
        <dbReference type="Proteomes" id="UP000186156"/>
    </source>
</evidence>
<name>A0A1N7KKW2_9BACL</name>
<sequence>MDSDKIHYVLVTDRSRKARALRQLYEALAATRADTRPLEVHIGDIRGQGGIEIGERDRHRVLGLRLQDEHLSPYCQTNMNLFQLLMLDERTEMSLYRAQRAWLLVFRGVANGPRPFGTEGYDLR</sequence>
<dbReference type="RefSeq" id="WP_076344737.1">
    <property type="nucleotide sequence ID" value="NZ_FTOO01000002.1"/>
</dbReference>
<dbReference type="EMBL" id="FTOO01000002">
    <property type="protein sequence ID" value="SIS62070.1"/>
    <property type="molecule type" value="Genomic_DNA"/>
</dbReference>
<protein>
    <submittedName>
        <fullName evidence="1">Uncharacterized protein</fullName>
    </submittedName>
</protein>
<dbReference type="OrthoDB" id="2375676at2"/>
<evidence type="ECO:0000313" key="1">
    <source>
        <dbReference type="EMBL" id="SIS62070.1"/>
    </source>
</evidence>
<organism evidence="1 2">
    <name type="scientific">Alicyclobacillus vulcanalis</name>
    <dbReference type="NCBI Taxonomy" id="252246"/>
    <lineage>
        <taxon>Bacteria</taxon>
        <taxon>Bacillati</taxon>
        <taxon>Bacillota</taxon>
        <taxon>Bacilli</taxon>
        <taxon>Bacillales</taxon>
        <taxon>Alicyclobacillaceae</taxon>
        <taxon>Alicyclobacillus</taxon>
    </lineage>
</organism>
<dbReference type="Proteomes" id="UP000186156">
    <property type="component" value="Unassembled WGS sequence"/>
</dbReference>
<keyword evidence="2" id="KW-1185">Reference proteome</keyword>
<proteinExistence type="predicted"/>
<dbReference type="STRING" id="252246.SAMN05421799_10210"/>
<dbReference type="AlphaFoldDB" id="A0A1N7KKW2"/>